<keyword evidence="2" id="KW-0805">Transcription regulation</keyword>
<dbReference type="Pfam" id="PF03466">
    <property type="entry name" value="LysR_substrate"/>
    <property type="match status" value="1"/>
</dbReference>
<evidence type="ECO:0000256" key="3">
    <source>
        <dbReference type="ARBA" id="ARBA00023125"/>
    </source>
</evidence>
<gene>
    <name evidence="6" type="ORF">CAL24_19110</name>
</gene>
<comment type="caution">
    <text evidence="6">The sequence shown here is derived from an EMBL/GenBank/DDBJ whole genome shotgun (WGS) entry which is preliminary data.</text>
</comment>
<evidence type="ECO:0000256" key="1">
    <source>
        <dbReference type="ARBA" id="ARBA00009437"/>
    </source>
</evidence>
<evidence type="ECO:0000259" key="5">
    <source>
        <dbReference type="PROSITE" id="PS50931"/>
    </source>
</evidence>
<dbReference type="GO" id="GO:0043565">
    <property type="term" value="F:sequence-specific DNA binding"/>
    <property type="evidence" value="ECO:0007669"/>
    <property type="project" value="TreeGrafter"/>
</dbReference>
<keyword evidence="7" id="KW-1185">Reference proteome</keyword>
<reference evidence="7" key="1">
    <citation type="submission" date="2017-05" db="EMBL/GenBank/DDBJ databases">
        <title>Complete and WGS of Bordetella genogroups.</title>
        <authorList>
            <person name="Spilker T."/>
            <person name="Lipuma J."/>
        </authorList>
    </citation>
    <scope>NUCLEOTIDE SEQUENCE [LARGE SCALE GENOMIC DNA]</scope>
    <source>
        <strain evidence="7">AU8256</strain>
    </source>
</reference>
<dbReference type="Pfam" id="PF00126">
    <property type="entry name" value="HTH_1"/>
    <property type="match status" value="1"/>
</dbReference>
<evidence type="ECO:0000256" key="2">
    <source>
        <dbReference type="ARBA" id="ARBA00023015"/>
    </source>
</evidence>
<keyword evidence="4" id="KW-0804">Transcription</keyword>
<dbReference type="SUPFAM" id="SSF53850">
    <property type="entry name" value="Periplasmic binding protein-like II"/>
    <property type="match status" value="1"/>
</dbReference>
<organism evidence="6 7">
    <name type="scientific">Bordetella genomosp. 2</name>
    <dbReference type="NCBI Taxonomy" id="1983456"/>
    <lineage>
        <taxon>Bacteria</taxon>
        <taxon>Pseudomonadati</taxon>
        <taxon>Pseudomonadota</taxon>
        <taxon>Betaproteobacteria</taxon>
        <taxon>Burkholderiales</taxon>
        <taxon>Alcaligenaceae</taxon>
        <taxon>Bordetella</taxon>
    </lineage>
</organism>
<dbReference type="EMBL" id="NEVT01000008">
    <property type="protein sequence ID" value="OZI72415.1"/>
    <property type="molecule type" value="Genomic_DNA"/>
</dbReference>
<dbReference type="Proteomes" id="UP000215633">
    <property type="component" value="Unassembled WGS sequence"/>
</dbReference>
<comment type="similarity">
    <text evidence="1">Belongs to the LysR transcriptional regulatory family.</text>
</comment>
<name>A0A261VEH1_9BORD</name>
<dbReference type="InterPro" id="IPR058163">
    <property type="entry name" value="LysR-type_TF_proteobact-type"/>
</dbReference>
<dbReference type="SUPFAM" id="SSF46785">
    <property type="entry name" value="Winged helix' DNA-binding domain"/>
    <property type="match status" value="1"/>
</dbReference>
<dbReference type="Gene3D" id="1.10.10.10">
    <property type="entry name" value="Winged helix-like DNA-binding domain superfamily/Winged helix DNA-binding domain"/>
    <property type="match status" value="1"/>
</dbReference>
<dbReference type="RefSeq" id="WP_094807611.1">
    <property type="nucleotide sequence ID" value="NZ_NEVT01000008.1"/>
</dbReference>
<dbReference type="GO" id="GO:0006351">
    <property type="term" value="P:DNA-templated transcription"/>
    <property type="evidence" value="ECO:0007669"/>
    <property type="project" value="TreeGrafter"/>
</dbReference>
<dbReference type="FunFam" id="1.10.10.10:FF:000001">
    <property type="entry name" value="LysR family transcriptional regulator"/>
    <property type="match status" value="1"/>
</dbReference>
<sequence>MKLNDLYYFVQVVDQGGFSAAARALGLPKSSLSKRIAVLEQDLGARLIQRTTRRLALTEAGHAFHRHAAAALLEAQAAQEAVTSRLAEPRGLVRISASPATVQMGLADILPGLARRYPKIRIALTATHRYVDLIQEGIDIAIRAHRHPLPDSELVQRRLGYAPNYLVAAPSYLAERGHPRQPADLAAHDGIFTDPLAAEAGWRLHQDGAAPVAAHPAARIYADDPHTMAQAALNGLAIANLPHGLCGPAIAAGRLVRLLPAWDAGGATTTLLVPHRRGQLPSVRAVLDYLAETLPGRTCPPPCPT</sequence>
<dbReference type="PANTHER" id="PTHR30537:SF31">
    <property type="entry name" value="TRANSCRIPTIONAL REGULATOR, LYSR FAMILY"/>
    <property type="match status" value="1"/>
</dbReference>
<dbReference type="InterPro" id="IPR000847">
    <property type="entry name" value="LysR_HTH_N"/>
</dbReference>
<protein>
    <submittedName>
        <fullName evidence="6">LysR family transcriptional regulator</fullName>
    </submittedName>
</protein>
<dbReference type="GO" id="GO:0003700">
    <property type="term" value="F:DNA-binding transcription factor activity"/>
    <property type="evidence" value="ECO:0007669"/>
    <property type="project" value="InterPro"/>
</dbReference>
<feature type="domain" description="HTH lysR-type" evidence="5">
    <location>
        <begin position="1"/>
        <end position="58"/>
    </location>
</feature>
<evidence type="ECO:0000313" key="6">
    <source>
        <dbReference type="EMBL" id="OZI72415.1"/>
    </source>
</evidence>
<dbReference type="AlphaFoldDB" id="A0A261VEH1"/>
<dbReference type="InterPro" id="IPR036390">
    <property type="entry name" value="WH_DNA-bd_sf"/>
</dbReference>
<proteinExistence type="inferred from homology"/>
<dbReference type="InterPro" id="IPR036388">
    <property type="entry name" value="WH-like_DNA-bd_sf"/>
</dbReference>
<keyword evidence="3" id="KW-0238">DNA-binding</keyword>
<evidence type="ECO:0000313" key="7">
    <source>
        <dbReference type="Proteomes" id="UP000215633"/>
    </source>
</evidence>
<dbReference type="Gene3D" id="3.40.190.290">
    <property type="match status" value="1"/>
</dbReference>
<dbReference type="PANTHER" id="PTHR30537">
    <property type="entry name" value="HTH-TYPE TRANSCRIPTIONAL REGULATOR"/>
    <property type="match status" value="1"/>
</dbReference>
<evidence type="ECO:0000256" key="4">
    <source>
        <dbReference type="ARBA" id="ARBA00023163"/>
    </source>
</evidence>
<dbReference type="PROSITE" id="PS50931">
    <property type="entry name" value="HTH_LYSR"/>
    <property type="match status" value="1"/>
</dbReference>
<accession>A0A261VEH1</accession>
<dbReference type="InterPro" id="IPR005119">
    <property type="entry name" value="LysR_subst-bd"/>
</dbReference>
<dbReference type="CDD" id="cd08422">
    <property type="entry name" value="PBP2_CrgA_like"/>
    <property type="match status" value="1"/>
</dbReference>